<proteinExistence type="inferred from homology"/>
<comment type="similarity">
    <text evidence="1">Belongs to the metallo-dependent hydrolases superfamily. ACMSD family.</text>
</comment>
<dbReference type="GO" id="GO:0019748">
    <property type="term" value="P:secondary metabolic process"/>
    <property type="evidence" value="ECO:0007669"/>
    <property type="project" value="TreeGrafter"/>
</dbReference>
<evidence type="ECO:0000256" key="8">
    <source>
        <dbReference type="RuleBase" id="RU366045"/>
    </source>
</evidence>
<reference evidence="10" key="1">
    <citation type="journal article" date="2020" name="Stud. Mycol.">
        <title>101 Dothideomycetes genomes: a test case for predicting lifestyles and emergence of pathogens.</title>
        <authorList>
            <person name="Haridas S."/>
            <person name="Albert R."/>
            <person name="Binder M."/>
            <person name="Bloem J."/>
            <person name="Labutti K."/>
            <person name="Salamov A."/>
            <person name="Andreopoulos B."/>
            <person name="Baker S."/>
            <person name="Barry K."/>
            <person name="Bills G."/>
            <person name="Bluhm B."/>
            <person name="Cannon C."/>
            <person name="Castanera R."/>
            <person name="Culley D."/>
            <person name="Daum C."/>
            <person name="Ezra D."/>
            <person name="Gonzalez J."/>
            <person name="Henrissat B."/>
            <person name="Kuo A."/>
            <person name="Liang C."/>
            <person name="Lipzen A."/>
            <person name="Lutzoni F."/>
            <person name="Magnuson J."/>
            <person name="Mondo S."/>
            <person name="Nolan M."/>
            <person name="Ohm R."/>
            <person name="Pangilinan J."/>
            <person name="Park H.-J."/>
            <person name="Ramirez L."/>
            <person name="Alfaro M."/>
            <person name="Sun H."/>
            <person name="Tritt A."/>
            <person name="Yoshinaga Y."/>
            <person name="Zwiers L.-H."/>
            <person name="Turgeon B."/>
            <person name="Goodwin S."/>
            <person name="Spatafora J."/>
            <person name="Crous P."/>
            <person name="Grigoriev I."/>
        </authorList>
    </citation>
    <scope>NUCLEOTIDE SEQUENCE</scope>
    <source>
        <strain evidence="10">CBS 116005</strain>
    </source>
</reference>
<keyword evidence="4" id="KW-0862">Zinc</keyword>
<dbReference type="OrthoDB" id="2832284at2759"/>
<dbReference type="PANTHER" id="PTHR21240">
    <property type="entry name" value="2-AMINO-3-CARBOXYLMUCONATE-6-SEMIALDEHYDE DECARBOXYLASE"/>
    <property type="match status" value="1"/>
</dbReference>
<dbReference type="GO" id="GO:0005829">
    <property type="term" value="C:cytosol"/>
    <property type="evidence" value="ECO:0007669"/>
    <property type="project" value="TreeGrafter"/>
</dbReference>
<protein>
    <recommendedName>
        <fullName evidence="7">6-methylsalicylate decarboxylase</fullName>
        <ecNumber evidence="7">4.1.1.52</ecNumber>
    </recommendedName>
</protein>
<evidence type="ECO:0000256" key="2">
    <source>
        <dbReference type="ARBA" id="ARBA00022723"/>
    </source>
</evidence>
<dbReference type="EMBL" id="ML995808">
    <property type="protein sequence ID" value="KAF2774318.1"/>
    <property type="molecule type" value="Genomic_DNA"/>
</dbReference>
<dbReference type="InterPro" id="IPR032466">
    <property type="entry name" value="Metal_Hydrolase"/>
</dbReference>
<evidence type="ECO:0000256" key="5">
    <source>
        <dbReference type="ARBA" id="ARBA00023239"/>
    </source>
</evidence>
<keyword evidence="5 8" id="KW-0456">Lyase</keyword>
<dbReference type="GO" id="GO:0046872">
    <property type="term" value="F:metal ion binding"/>
    <property type="evidence" value="ECO:0007669"/>
    <property type="project" value="UniProtKB-KW"/>
</dbReference>
<keyword evidence="2" id="KW-0479">Metal-binding</keyword>
<evidence type="ECO:0000313" key="10">
    <source>
        <dbReference type="EMBL" id="KAF2774318.1"/>
    </source>
</evidence>
<evidence type="ECO:0000256" key="7">
    <source>
        <dbReference type="ARBA" id="ARBA00038889"/>
    </source>
</evidence>
<dbReference type="EC" id="4.1.1.52" evidence="7"/>
<evidence type="ECO:0000313" key="11">
    <source>
        <dbReference type="Proteomes" id="UP000799436"/>
    </source>
</evidence>
<evidence type="ECO:0000256" key="6">
    <source>
        <dbReference type="ARBA" id="ARBA00036832"/>
    </source>
</evidence>
<organism evidence="10 11">
    <name type="scientific">Teratosphaeria nubilosa</name>
    <dbReference type="NCBI Taxonomy" id="161662"/>
    <lineage>
        <taxon>Eukaryota</taxon>
        <taxon>Fungi</taxon>
        <taxon>Dikarya</taxon>
        <taxon>Ascomycota</taxon>
        <taxon>Pezizomycotina</taxon>
        <taxon>Dothideomycetes</taxon>
        <taxon>Dothideomycetidae</taxon>
        <taxon>Mycosphaerellales</taxon>
        <taxon>Teratosphaeriaceae</taxon>
        <taxon>Teratosphaeria</taxon>
    </lineage>
</organism>
<name>A0A6G1LPF2_9PEZI</name>
<dbReference type="PANTHER" id="PTHR21240:SF29">
    <property type="entry name" value="AMIDOHYDROLASE-RELATED DOMAIN-CONTAINING PROTEIN"/>
    <property type="match status" value="1"/>
</dbReference>
<sequence length="345" mass="37851">MSPTPPSRIDIHAHFLPPSYQQACRDHGHANPDGMPALPPWSPEAHLALMRQNHISKSILSISSPGTHLVANDSRLAAQLSRDCNAYAADLKKTHPDHFGYFASLPLPDVDICLEEIATAADEGCDGYAVLTNAHGHYLGDPLFDPVFAELNRRHAVLFIHPTTPTCPCSASALAEGAQPTKAAPLAANFPNPMLEFFFDTARVVTNLFMSGTVSRCPNIQFILPHLGGAFPPLLSRWTGFSSLVEGSWKGCSEAEVREALNKQVWFDLAGFVFPGQIRAVVEGLGVRHERLVYGSDFPFTKPEGVEMLRAQMDEGLKALLGEEQVRDVYYRNAERLLGLSKGRW</sequence>
<dbReference type="InterPro" id="IPR006680">
    <property type="entry name" value="Amidohydro-rel"/>
</dbReference>
<dbReference type="Gene3D" id="3.20.20.140">
    <property type="entry name" value="Metal-dependent hydrolases"/>
    <property type="match status" value="1"/>
</dbReference>
<keyword evidence="3 8" id="KW-0210">Decarboxylase</keyword>
<dbReference type="GO" id="GO:0016787">
    <property type="term" value="F:hydrolase activity"/>
    <property type="evidence" value="ECO:0007669"/>
    <property type="project" value="UniProtKB-KW"/>
</dbReference>
<evidence type="ECO:0000256" key="1">
    <source>
        <dbReference type="ARBA" id="ARBA00005871"/>
    </source>
</evidence>
<accession>A0A6G1LPF2</accession>
<keyword evidence="11" id="KW-1185">Reference proteome</keyword>
<gene>
    <name evidence="10" type="ORF">EJ03DRAFT_263359</name>
</gene>
<evidence type="ECO:0000256" key="4">
    <source>
        <dbReference type="ARBA" id="ARBA00022833"/>
    </source>
</evidence>
<dbReference type="Proteomes" id="UP000799436">
    <property type="component" value="Unassembled WGS sequence"/>
</dbReference>
<dbReference type="SUPFAM" id="SSF51556">
    <property type="entry name" value="Metallo-dependent hydrolases"/>
    <property type="match status" value="1"/>
</dbReference>
<evidence type="ECO:0000259" key="9">
    <source>
        <dbReference type="Pfam" id="PF04909"/>
    </source>
</evidence>
<dbReference type="Pfam" id="PF04909">
    <property type="entry name" value="Amidohydro_2"/>
    <property type="match status" value="1"/>
</dbReference>
<dbReference type="InterPro" id="IPR032465">
    <property type="entry name" value="ACMSD"/>
</dbReference>
<evidence type="ECO:0000256" key="3">
    <source>
        <dbReference type="ARBA" id="ARBA00022793"/>
    </source>
</evidence>
<dbReference type="GO" id="GO:0047596">
    <property type="term" value="F:6-methylsalicylate decarboxylase activity"/>
    <property type="evidence" value="ECO:0007669"/>
    <property type="project" value="UniProtKB-EC"/>
</dbReference>
<feature type="domain" description="Amidohydrolase-related" evidence="9">
    <location>
        <begin position="9"/>
        <end position="340"/>
    </location>
</feature>
<dbReference type="AlphaFoldDB" id="A0A6G1LPF2"/>
<comment type="catalytic activity">
    <reaction evidence="6">
        <text>6-methylsalicylate + H(+) = 3-methylphenol + CO2</text>
        <dbReference type="Rhea" id="RHEA:23112"/>
        <dbReference type="ChEBI" id="CHEBI:15378"/>
        <dbReference type="ChEBI" id="CHEBI:16526"/>
        <dbReference type="ChEBI" id="CHEBI:17231"/>
        <dbReference type="ChEBI" id="CHEBI:36658"/>
        <dbReference type="EC" id="4.1.1.52"/>
    </reaction>
    <physiologicalReaction direction="left-to-right" evidence="6">
        <dbReference type="Rhea" id="RHEA:23113"/>
    </physiologicalReaction>
</comment>
<keyword evidence="10" id="KW-0378">Hydrolase</keyword>